<dbReference type="RefSeq" id="WP_112118725.1">
    <property type="nucleotide sequence ID" value="NZ_JAXOWA010000001.1"/>
</dbReference>
<accession>A0A2X1BWH0</accession>
<reference evidence="2 3" key="1">
    <citation type="submission" date="2018-06" db="EMBL/GenBank/DDBJ databases">
        <authorList>
            <consortium name="Pathogen Informatics"/>
            <person name="Doyle S."/>
        </authorList>
    </citation>
    <scope>NUCLEOTIDE SEQUENCE [LARGE SCALE GENOMIC DNA]</scope>
    <source>
        <strain evidence="2 3">NCTC7582</strain>
    </source>
</reference>
<dbReference type="PROSITE" id="PS51186">
    <property type="entry name" value="GNAT"/>
    <property type="match status" value="1"/>
</dbReference>
<dbReference type="EMBL" id="UAQE01000004">
    <property type="protein sequence ID" value="SPU38986.1"/>
    <property type="molecule type" value="Genomic_DNA"/>
</dbReference>
<dbReference type="SUPFAM" id="SSF55729">
    <property type="entry name" value="Acyl-CoA N-acyltransferases (Nat)"/>
    <property type="match status" value="1"/>
</dbReference>
<proteinExistence type="predicted"/>
<dbReference type="Proteomes" id="UP000251431">
    <property type="component" value="Unassembled WGS sequence"/>
</dbReference>
<protein>
    <submittedName>
        <fullName evidence="2">GNAT family acetyltransferase</fullName>
    </submittedName>
</protein>
<dbReference type="Gene3D" id="3.40.630.30">
    <property type="match status" value="1"/>
</dbReference>
<sequence length="137" mass="15555">MKMIHSSKIHPEVKTLLSYATSEKKVEKEYSLYIACPERVLYGYTFAHVTIGCIGIVKREANQCEIIHIAVSPAYRGKGIGREMIRYVEEHHAFSSIYAETDQEAVLFYKNIGFHITSLGEKYPGVERFGCLLTCTT</sequence>
<name>A0A2X1BWH0_9BACI</name>
<evidence type="ECO:0000313" key="3">
    <source>
        <dbReference type="Proteomes" id="UP000251431"/>
    </source>
</evidence>
<evidence type="ECO:0000259" key="1">
    <source>
        <dbReference type="PROSITE" id="PS51186"/>
    </source>
</evidence>
<gene>
    <name evidence="2" type="ORF">NCTC7582_04960</name>
</gene>
<dbReference type="Pfam" id="PF13508">
    <property type="entry name" value="Acetyltransf_7"/>
    <property type="match status" value="1"/>
</dbReference>
<keyword evidence="2" id="KW-0808">Transferase</keyword>
<dbReference type="AlphaFoldDB" id="A0A2X1BWH0"/>
<dbReference type="CDD" id="cd04301">
    <property type="entry name" value="NAT_SF"/>
    <property type="match status" value="1"/>
</dbReference>
<feature type="domain" description="N-acetyltransferase" evidence="1">
    <location>
        <begin position="3"/>
        <end position="137"/>
    </location>
</feature>
<evidence type="ECO:0000313" key="2">
    <source>
        <dbReference type="EMBL" id="SPU38986.1"/>
    </source>
</evidence>
<dbReference type="InterPro" id="IPR016181">
    <property type="entry name" value="Acyl_CoA_acyltransferase"/>
</dbReference>
<organism evidence="2 3">
    <name type="scientific">Lysinibacillus capsici</name>
    <dbReference type="NCBI Taxonomy" id="2115968"/>
    <lineage>
        <taxon>Bacteria</taxon>
        <taxon>Bacillati</taxon>
        <taxon>Bacillota</taxon>
        <taxon>Bacilli</taxon>
        <taxon>Bacillales</taxon>
        <taxon>Bacillaceae</taxon>
        <taxon>Lysinibacillus</taxon>
    </lineage>
</organism>
<dbReference type="GO" id="GO:0016747">
    <property type="term" value="F:acyltransferase activity, transferring groups other than amino-acyl groups"/>
    <property type="evidence" value="ECO:0007669"/>
    <property type="project" value="InterPro"/>
</dbReference>
<dbReference type="InterPro" id="IPR000182">
    <property type="entry name" value="GNAT_dom"/>
</dbReference>